<sequence>MTNIHRFIALTTLCSSLLVACGEQQPPVEKAAESAQAHAEAAASEAKNAAAEAVAAAKAAATAAELKAAETAEAAKAAVDQP</sequence>
<dbReference type="EMBL" id="CP040946">
    <property type="protein sequence ID" value="QDC43944.1"/>
    <property type="molecule type" value="Genomic_DNA"/>
</dbReference>
<evidence type="ECO:0008006" key="3">
    <source>
        <dbReference type="Google" id="ProtNLM"/>
    </source>
</evidence>
<reference evidence="2" key="1">
    <citation type="journal article" date="2019" name="ISME J.">
        <title>Evolution in action: habitat transition from sediment to the pelagial leads to genome streamlining in Methylophilaceae.</title>
        <authorList>
            <person name="Salcher M."/>
            <person name="Schaefle D."/>
            <person name="Kaspar M."/>
            <person name="Neuenschwander S.M."/>
            <person name="Ghai R."/>
        </authorList>
    </citation>
    <scope>NUCLEOTIDE SEQUENCE [LARGE SCALE GENOMIC DNA]</scope>
    <source>
        <strain evidence="2">MMS-M-51</strain>
    </source>
</reference>
<keyword evidence="2" id="KW-1185">Reference proteome</keyword>
<protein>
    <recommendedName>
        <fullName evidence="3">Lipoprotein</fullName>
    </recommendedName>
</protein>
<dbReference type="Proteomes" id="UP000311008">
    <property type="component" value="Chromosome"/>
</dbReference>
<dbReference type="KEGG" id="mmec:FIU01_05020"/>
<evidence type="ECO:0000313" key="1">
    <source>
        <dbReference type="EMBL" id="QDC43944.1"/>
    </source>
</evidence>
<dbReference type="PROSITE" id="PS51257">
    <property type="entry name" value="PROKAR_LIPOPROTEIN"/>
    <property type="match status" value="1"/>
</dbReference>
<dbReference type="AlphaFoldDB" id="A0A5B8CRL5"/>
<organism evidence="1 2">
    <name type="scientific">Methylophilus medardicus</name>
    <dbReference type="NCBI Taxonomy" id="2588534"/>
    <lineage>
        <taxon>Bacteria</taxon>
        <taxon>Pseudomonadati</taxon>
        <taxon>Pseudomonadota</taxon>
        <taxon>Betaproteobacteria</taxon>
        <taxon>Nitrosomonadales</taxon>
        <taxon>Methylophilaceae</taxon>
        <taxon>Methylophilus</taxon>
    </lineage>
</organism>
<evidence type="ECO:0000313" key="2">
    <source>
        <dbReference type="Proteomes" id="UP000311008"/>
    </source>
</evidence>
<proteinExistence type="predicted"/>
<accession>A0A5B8CRL5</accession>
<dbReference type="RefSeq" id="WP_140003285.1">
    <property type="nucleotide sequence ID" value="NZ_CP040946.1"/>
</dbReference>
<gene>
    <name evidence="1" type="ORF">FIU01_05020</name>
</gene>
<name>A0A5B8CRL5_9PROT</name>